<keyword evidence="2 5" id="KW-0645">Protease</keyword>
<dbReference type="InterPro" id="IPR005151">
    <property type="entry name" value="Tail-specific_protease"/>
</dbReference>
<feature type="signal peptide" evidence="6">
    <location>
        <begin position="1"/>
        <end position="25"/>
    </location>
</feature>
<dbReference type="Pfam" id="PF03572">
    <property type="entry name" value="Peptidase_S41"/>
    <property type="match status" value="1"/>
</dbReference>
<dbReference type="PANTHER" id="PTHR32060">
    <property type="entry name" value="TAIL-SPECIFIC PROTEASE"/>
    <property type="match status" value="1"/>
</dbReference>
<dbReference type="PANTHER" id="PTHR32060:SF30">
    <property type="entry name" value="CARBOXY-TERMINAL PROCESSING PROTEASE CTPA"/>
    <property type="match status" value="1"/>
</dbReference>
<dbReference type="SMART" id="SM00228">
    <property type="entry name" value="PDZ"/>
    <property type="match status" value="1"/>
</dbReference>
<dbReference type="EMBL" id="OBMQ01000002">
    <property type="protein sequence ID" value="SOB98557.1"/>
    <property type="molecule type" value="Genomic_DNA"/>
</dbReference>
<dbReference type="AlphaFoldDB" id="A0A285RVW2"/>
<dbReference type="GO" id="GO:0006508">
    <property type="term" value="P:proteolysis"/>
    <property type="evidence" value="ECO:0007669"/>
    <property type="project" value="UniProtKB-KW"/>
</dbReference>
<dbReference type="NCBIfam" id="TIGR00225">
    <property type="entry name" value="prc"/>
    <property type="match status" value="1"/>
</dbReference>
<dbReference type="RefSeq" id="WP_097072413.1">
    <property type="nucleotide sequence ID" value="NZ_OBMQ01000002.1"/>
</dbReference>
<keyword evidence="3 5" id="KW-0378">Hydrolase</keyword>
<protein>
    <submittedName>
        <fullName evidence="8">Carboxyl-terminal processing protease</fullName>
    </submittedName>
</protein>
<gene>
    <name evidence="8" type="ORF">SAMN05880501_10246</name>
</gene>
<comment type="similarity">
    <text evidence="1 5">Belongs to the peptidase S41A family.</text>
</comment>
<evidence type="ECO:0000313" key="9">
    <source>
        <dbReference type="Proteomes" id="UP000219636"/>
    </source>
</evidence>
<dbReference type="GO" id="GO:0030288">
    <property type="term" value="C:outer membrane-bounded periplasmic space"/>
    <property type="evidence" value="ECO:0007669"/>
    <property type="project" value="TreeGrafter"/>
</dbReference>
<evidence type="ECO:0000259" key="7">
    <source>
        <dbReference type="PROSITE" id="PS50106"/>
    </source>
</evidence>
<dbReference type="CDD" id="cd07560">
    <property type="entry name" value="Peptidase_S41_CPP"/>
    <property type="match status" value="1"/>
</dbReference>
<evidence type="ECO:0000256" key="1">
    <source>
        <dbReference type="ARBA" id="ARBA00009179"/>
    </source>
</evidence>
<dbReference type="SMART" id="SM00245">
    <property type="entry name" value="TSPc"/>
    <property type="match status" value="1"/>
</dbReference>
<feature type="chain" id="PRO_5013080638" evidence="6">
    <location>
        <begin position="26"/>
        <end position="387"/>
    </location>
</feature>
<feature type="domain" description="PDZ" evidence="7">
    <location>
        <begin position="78"/>
        <end position="146"/>
    </location>
</feature>
<keyword evidence="4 5" id="KW-0720">Serine protease</keyword>
<dbReference type="InterPro" id="IPR036034">
    <property type="entry name" value="PDZ_sf"/>
</dbReference>
<dbReference type="InterPro" id="IPR001478">
    <property type="entry name" value="PDZ"/>
</dbReference>
<keyword evidence="6" id="KW-0732">Signal</keyword>
<dbReference type="SUPFAM" id="SSF52096">
    <property type="entry name" value="ClpP/crotonase"/>
    <property type="match status" value="1"/>
</dbReference>
<dbReference type="CDD" id="cd06782">
    <property type="entry name" value="cpPDZ_CPP-like"/>
    <property type="match status" value="1"/>
</dbReference>
<dbReference type="InterPro" id="IPR029045">
    <property type="entry name" value="ClpP/crotonase-like_dom_sf"/>
</dbReference>
<dbReference type="InterPro" id="IPR004447">
    <property type="entry name" value="Peptidase_S41A"/>
</dbReference>
<keyword evidence="9" id="KW-1185">Reference proteome</keyword>
<dbReference type="GO" id="GO:0004175">
    <property type="term" value="F:endopeptidase activity"/>
    <property type="evidence" value="ECO:0007669"/>
    <property type="project" value="TreeGrafter"/>
</dbReference>
<dbReference type="GO" id="GO:0007165">
    <property type="term" value="P:signal transduction"/>
    <property type="evidence" value="ECO:0007669"/>
    <property type="project" value="TreeGrafter"/>
</dbReference>
<dbReference type="Pfam" id="PF13180">
    <property type="entry name" value="PDZ_2"/>
    <property type="match status" value="1"/>
</dbReference>
<dbReference type="Gene3D" id="3.90.226.10">
    <property type="entry name" value="2-enoyl-CoA Hydratase, Chain A, domain 1"/>
    <property type="match status" value="1"/>
</dbReference>
<dbReference type="Proteomes" id="UP000219636">
    <property type="component" value="Unassembled WGS sequence"/>
</dbReference>
<evidence type="ECO:0000313" key="8">
    <source>
        <dbReference type="EMBL" id="SOB98557.1"/>
    </source>
</evidence>
<dbReference type="PROSITE" id="PS50106">
    <property type="entry name" value="PDZ"/>
    <property type="match status" value="1"/>
</dbReference>
<dbReference type="SUPFAM" id="SSF50156">
    <property type="entry name" value="PDZ domain-like"/>
    <property type="match status" value="1"/>
</dbReference>
<dbReference type="GO" id="GO:0008236">
    <property type="term" value="F:serine-type peptidase activity"/>
    <property type="evidence" value="ECO:0007669"/>
    <property type="project" value="UniProtKB-KW"/>
</dbReference>
<evidence type="ECO:0000256" key="4">
    <source>
        <dbReference type="ARBA" id="ARBA00022825"/>
    </source>
</evidence>
<accession>A0A285RVW2</accession>
<organism evidence="8 9">
    <name type="scientific">Ureibacillus xyleni</name>
    <dbReference type="NCBI Taxonomy" id="614648"/>
    <lineage>
        <taxon>Bacteria</taxon>
        <taxon>Bacillati</taxon>
        <taxon>Bacillota</taxon>
        <taxon>Bacilli</taxon>
        <taxon>Bacillales</taxon>
        <taxon>Caryophanaceae</taxon>
        <taxon>Ureibacillus</taxon>
    </lineage>
</organism>
<dbReference type="Gene3D" id="2.30.42.10">
    <property type="match status" value="1"/>
</dbReference>
<sequence length="387" mass="42992">MKSLNYIGILVLIFTFFLLPSTSHATGEQSNPEIEVYKLIKNYHVSGKTPSRNAQGSIDSMLLELNDPYARYYSAKQVKDLLDSNQGKIAGIGVLLGGRDNQVFVDQVFDFTPAKKAGLLQGDQIIAIDNTLVQKMTLEEVTYLLRGEKDTQVSLQIKRGKLVRNYLILRQPVQIPLVEANLLTNEIGYIRITSFTDKAANQFVNELEKLKQKNVKGLILDLRGNSGGVISAVNKVVGQFVGEGTLAFIHNTHVLQEAIPIRNGKDWDISLAILVNEQTASAAEVTTGALRYYRQAIIVGTQTFGKGTVQQLFMLQDGSALKITVDEYSLPAQDKVDGIGLTPDVLIKNPSNQRLFAMEELLRMINKSTTPTSQFRTLPNNNYFYSF</sequence>
<dbReference type="Gene3D" id="3.30.750.44">
    <property type="match status" value="1"/>
</dbReference>
<evidence type="ECO:0000256" key="2">
    <source>
        <dbReference type="ARBA" id="ARBA00022670"/>
    </source>
</evidence>
<name>A0A285RVW2_9BACL</name>
<proteinExistence type="inferred from homology"/>
<evidence type="ECO:0000256" key="5">
    <source>
        <dbReference type="RuleBase" id="RU004404"/>
    </source>
</evidence>
<evidence type="ECO:0000256" key="3">
    <source>
        <dbReference type="ARBA" id="ARBA00022801"/>
    </source>
</evidence>
<evidence type="ECO:0000256" key="6">
    <source>
        <dbReference type="SAM" id="SignalP"/>
    </source>
</evidence>
<dbReference type="OrthoDB" id="9812068at2"/>
<reference evidence="9" key="1">
    <citation type="submission" date="2017-08" db="EMBL/GenBank/DDBJ databases">
        <authorList>
            <person name="Varghese N."/>
            <person name="Submissions S."/>
        </authorList>
    </citation>
    <scope>NUCLEOTIDE SEQUENCE [LARGE SCALE GENOMIC DNA]</scope>
    <source>
        <strain evidence="9">JC22</strain>
    </source>
</reference>